<reference evidence="1 2" key="1">
    <citation type="submission" date="2019-06" db="EMBL/GenBank/DDBJ databases">
        <title>Vibrio cholerae phylogeny based on whole-genome sequencing reveals genetic diversity and population strucutre.</title>
        <authorList>
            <person name="Zhiqiu Y."/>
            <person name="Bin L."/>
            <person name="Lingyan J."/>
        </authorList>
    </citation>
    <scope>NUCLEOTIDE SEQUENCE [LARGE SCALE GENOMIC DNA]</scope>
    <source>
        <strain evidence="1 2">N2768</strain>
    </source>
</reference>
<dbReference type="RefSeq" id="WP_000078934.1">
    <property type="nucleotide sequence ID" value="NZ_VIQC01000166.1"/>
</dbReference>
<dbReference type="EMBL" id="VSGZ01000039">
    <property type="protein sequence ID" value="TXY90230.1"/>
    <property type="molecule type" value="Genomic_DNA"/>
</dbReference>
<comment type="caution">
    <text evidence="1">The sequence shown here is derived from an EMBL/GenBank/DDBJ whole genome shotgun (WGS) entry which is preliminary data.</text>
</comment>
<accession>A0A5C9STR7</accession>
<dbReference type="AlphaFoldDB" id="A0A5C9STR7"/>
<organism evidence="1 2">
    <name type="scientific">Vibrio cholerae</name>
    <dbReference type="NCBI Taxonomy" id="666"/>
    <lineage>
        <taxon>Bacteria</taxon>
        <taxon>Pseudomonadati</taxon>
        <taxon>Pseudomonadota</taxon>
        <taxon>Gammaproteobacteria</taxon>
        <taxon>Vibrionales</taxon>
        <taxon>Vibrionaceae</taxon>
        <taxon>Vibrio</taxon>
    </lineage>
</organism>
<evidence type="ECO:0000313" key="1">
    <source>
        <dbReference type="EMBL" id="TXY90230.1"/>
    </source>
</evidence>
<gene>
    <name evidence="1" type="ORF">FXE67_15510</name>
</gene>
<sequence length="73" mass="7930">MSQKSTDNLIRLVKAGGNLTIDVSDKSTDNVIRIAKTAVAQKNKITFTGMDNKSTDNVIRVIKAGGEFVHIQL</sequence>
<protein>
    <submittedName>
        <fullName evidence="1">Uncharacterized protein</fullName>
    </submittedName>
</protein>
<proteinExistence type="predicted"/>
<name>A0A5C9STR7_VIBCL</name>
<dbReference type="Proteomes" id="UP000323583">
    <property type="component" value="Unassembled WGS sequence"/>
</dbReference>
<evidence type="ECO:0000313" key="2">
    <source>
        <dbReference type="Proteomes" id="UP000323583"/>
    </source>
</evidence>